<evidence type="ECO:0000256" key="7">
    <source>
        <dbReference type="SAM" id="SignalP"/>
    </source>
</evidence>
<feature type="disulfide bond" evidence="6">
    <location>
        <begin position="109"/>
        <end position="124"/>
    </location>
</feature>
<evidence type="ECO:0000256" key="3">
    <source>
        <dbReference type="ARBA" id="ARBA00022737"/>
    </source>
</evidence>
<feature type="domain" description="TNFR-Cys" evidence="9">
    <location>
        <begin position="108"/>
        <end position="150"/>
    </location>
</feature>
<dbReference type="Proteomes" id="UP000189705">
    <property type="component" value="Unplaced"/>
</dbReference>
<dbReference type="GO" id="GO:0007165">
    <property type="term" value="P:signal transduction"/>
    <property type="evidence" value="ECO:0007669"/>
    <property type="project" value="InterPro"/>
</dbReference>
<keyword evidence="5" id="KW-0325">Glycoprotein</keyword>
<comment type="caution">
    <text evidence="6">Lacks conserved residue(s) required for the propagation of feature annotation.</text>
</comment>
<name>A0A3Q0GQX4_ALLSI</name>
<dbReference type="CTD" id="8718"/>
<dbReference type="PANTHER" id="PTHR47220:SF1">
    <property type="entry name" value="TUMOR NECROSIS FACTOR RECEPTOR SUPERFAMILY MEMBER 25"/>
    <property type="match status" value="1"/>
</dbReference>
<dbReference type="Pfam" id="PF00531">
    <property type="entry name" value="Death"/>
    <property type="match status" value="1"/>
</dbReference>
<feature type="domain" description="Death" evidence="8">
    <location>
        <begin position="345"/>
        <end position="426"/>
    </location>
</feature>
<dbReference type="GeneID" id="102373728"/>
<evidence type="ECO:0000256" key="1">
    <source>
        <dbReference type="ARBA" id="ARBA00022703"/>
    </source>
</evidence>
<dbReference type="GO" id="GO:0005886">
    <property type="term" value="C:plasma membrane"/>
    <property type="evidence" value="ECO:0007669"/>
    <property type="project" value="TreeGrafter"/>
</dbReference>
<dbReference type="SUPFAM" id="SSF57586">
    <property type="entry name" value="TNF receptor-like"/>
    <property type="match status" value="2"/>
</dbReference>
<keyword evidence="1" id="KW-0053">Apoptosis</keyword>
<dbReference type="RefSeq" id="XP_025062189.1">
    <property type="nucleotide sequence ID" value="XM_025206404.1"/>
</dbReference>
<accession>A0A3Q0GQX4</accession>
<dbReference type="GO" id="GO:0006915">
    <property type="term" value="P:apoptotic process"/>
    <property type="evidence" value="ECO:0007669"/>
    <property type="project" value="UniProtKB-KW"/>
</dbReference>
<dbReference type="Pfam" id="PF00020">
    <property type="entry name" value="TNFR_c6"/>
    <property type="match status" value="1"/>
</dbReference>
<dbReference type="PROSITE" id="PS50050">
    <property type="entry name" value="TNFR_NGFR_2"/>
    <property type="match status" value="1"/>
</dbReference>
<gene>
    <name evidence="11" type="primary">TNFRSF25</name>
</gene>
<dbReference type="Gene3D" id="1.10.533.10">
    <property type="entry name" value="Death Domain, Fas"/>
    <property type="match status" value="1"/>
</dbReference>
<evidence type="ECO:0000259" key="9">
    <source>
        <dbReference type="PROSITE" id="PS50050"/>
    </source>
</evidence>
<dbReference type="InterPro" id="IPR000488">
    <property type="entry name" value="Death_dom"/>
</dbReference>
<protein>
    <submittedName>
        <fullName evidence="11">Tumor necrosis factor receptor superfamily member 25 isoform X1</fullName>
    </submittedName>
</protein>
<evidence type="ECO:0000256" key="6">
    <source>
        <dbReference type="PROSITE-ProRule" id="PRU00206"/>
    </source>
</evidence>
<dbReference type="SMART" id="SM00208">
    <property type="entry name" value="TNFR"/>
    <property type="match status" value="2"/>
</dbReference>
<dbReference type="SUPFAM" id="SSF47986">
    <property type="entry name" value="DEATH domain"/>
    <property type="match status" value="1"/>
</dbReference>
<evidence type="ECO:0000256" key="2">
    <source>
        <dbReference type="ARBA" id="ARBA00022729"/>
    </source>
</evidence>
<feature type="repeat" description="TNFR-Cys" evidence="6">
    <location>
        <begin position="108"/>
        <end position="150"/>
    </location>
</feature>
<keyword evidence="2 7" id="KW-0732">Signal</keyword>
<evidence type="ECO:0000259" key="8">
    <source>
        <dbReference type="PROSITE" id="PS50017"/>
    </source>
</evidence>
<keyword evidence="10" id="KW-1185">Reference proteome</keyword>
<feature type="signal peptide" evidence="7">
    <location>
        <begin position="1"/>
        <end position="38"/>
    </location>
</feature>
<evidence type="ECO:0000256" key="4">
    <source>
        <dbReference type="ARBA" id="ARBA00023157"/>
    </source>
</evidence>
<keyword evidence="4 6" id="KW-1015">Disulfide bond</keyword>
<evidence type="ECO:0000313" key="11">
    <source>
        <dbReference type="RefSeq" id="XP_025062189.1"/>
    </source>
</evidence>
<keyword evidence="3" id="KW-0677">Repeat</keyword>
<dbReference type="InterPro" id="IPR011029">
    <property type="entry name" value="DEATH-like_dom_sf"/>
</dbReference>
<evidence type="ECO:0000313" key="10">
    <source>
        <dbReference type="Proteomes" id="UP000189705"/>
    </source>
</evidence>
<dbReference type="STRING" id="38654.A0A3Q0GQX4"/>
<dbReference type="Gene3D" id="2.10.50.10">
    <property type="entry name" value="Tumor Necrosis Factor Receptor, subunit A, domain 2"/>
    <property type="match status" value="2"/>
</dbReference>
<evidence type="ECO:0000256" key="5">
    <source>
        <dbReference type="ARBA" id="ARBA00023180"/>
    </source>
</evidence>
<dbReference type="InterPro" id="IPR022329">
    <property type="entry name" value="TNFR_25"/>
</dbReference>
<organism evidence="10 11">
    <name type="scientific">Alligator sinensis</name>
    <name type="common">Chinese alligator</name>
    <dbReference type="NCBI Taxonomy" id="38654"/>
    <lineage>
        <taxon>Eukaryota</taxon>
        <taxon>Metazoa</taxon>
        <taxon>Chordata</taxon>
        <taxon>Craniata</taxon>
        <taxon>Vertebrata</taxon>
        <taxon>Euteleostomi</taxon>
        <taxon>Archelosauria</taxon>
        <taxon>Archosauria</taxon>
        <taxon>Crocodylia</taxon>
        <taxon>Alligatoridae</taxon>
        <taxon>Alligatorinae</taxon>
        <taxon>Alligator</taxon>
    </lineage>
</organism>
<dbReference type="AlphaFoldDB" id="A0A3Q0GQX4"/>
<dbReference type="InterPro" id="IPR001368">
    <property type="entry name" value="TNFR/NGFR_Cys_rich_reg"/>
</dbReference>
<sequence length="430" mass="47524">MPRVAGALAGLCPVYMCACMCLHMICLTALLAVTGSRSETPGPRWPHAYEHRDKLRRERSSLEQASKLSCPDGQVQPQGTQHCCQMCPPGTFMESPCAHAGEEPTCRHCPTGTFLSACNTMLECLACSECDAQVSQVVLKNCTATSDVECGCQLGYFQRCNQPSCKDFTCTQCRQCRGRSTRRNCSSREDTQCGDCQPGFFLEGSECQPCASKGLEWCGDSCEKTCDSPNLPAGTGLEYLLLCLIGPLLLGALVAYRKRRQLSQDTLSTADEAAVRDLMLQKAEPCLPDATAPSLESQNLLQLNLTESLQMNGAAWAATASCSLSSKEPHQDAPSPPRGSVLQPGSQLYDIIDAVPVRRWKEFMRVLELRDAEIEVVEMEFTHVRDQQYEMLKRWCQQRHATLSAVIHALERMELSGCAEELWHRLQCFS</sequence>
<proteinExistence type="predicted"/>
<dbReference type="KEGG" id="asn:102373728"/>
<dbReference type="PANTHER" id="PTHR47220">
    <property type="entry name" value="TUMOR NECROSIS FACTOR RECEPTOR SUPERFAMILY MEMBER 25"/>
    <property type="match status" value="1"/>
</dbReference>
<dbReference type="PROSITE" id="PS50017">
    <property type="entry name" value="DEATH_DOMAIN"/>
    <property type="match status" value="1"/>
</dbReference>
<dbReference type="SMART" id="SM00005">
    <property type="entry name" value="DEATH"/>
    <property type="match status" value="1"/>
</dbReference>
<keyword evidence="11" id="KW-0675">Receptor</keyword>
<reference evidence="11" key="1">
    <citation type="submission" date="2025-08" db="UniProtKB">
        <authorList>
            <consortium name="RefSeq"/>
        </authorList>
    </citation>
    <scope>IDENTIFICATION</scope>
</reference>
<dbReference type="InParanoid" id="A0A3Q0GQX4"/>
<feature type="chain" id="PRO_5018148548" evidence="7">
    <location>
        <begin position="39"/>
        <end position="430"/>
    </location>
</feature>